<dbReference type="Proteomes" id="UP001500936">
    <property type="component" value="Unassembled WGS sequence"/>
</dbReference>
<proteinExistence type="predicted"/>
<organism evidence="1 2">
    <name type="scientific">Nibrella viscosa</name>
    <dbReference type="NCBI Taxonomy" id="1084524"/>
    <lineage>
        <taxon>Bacteria</taxon>
        <taxon>Pseudomonadati</taxon>
        <taxon>Bacteroidota</taxon>
        <taxon>Cytophagia</taxon>
        <taxon>Cytophagales</taxon>
        <taxon>Spirosomataceae</taxon>
        <taxon>Nibrella</taxon>
    </lineage>
</organism>
<gene>
    <name evidence="1" type="ORF">GCM10023187_14020</name>
</gene>
<keyword evidence="2" id="KW-1185">Reference proteome</keyword>
<sequence length="113" mass="12253">MESIHLSHYNTQVTFDARDGVHTVRLETLLFHKNPSALNQLRLTVRDENNVPLWAAPLADFAGGQASEVAIGTSFAVQDRIMVELIAGSGPAEFTATLTYQLNLPDAGYVSPA</sequence>
<protein>
    <submittedName>
        <fullName evidence="1">Uncharacterized protein</fullName>
    </submittedName>
</protein>
<name>A0ABP8K5H9_9BACT</name>
<evidence type="ECO:0000313" key="2">
    <source>
        <dbReference type="Proteomes" id="UP001500936"/>
    </source>
</evidence>
<accession>A0ABP8K5H9</accession>
<dbReference type="EMBL" id="BAABHB010000002">
    <property type="protein sequence ID" value="GAA4400629.1"/>
    <property type="molecule type" value="Genomic_DNA"/>
</dbReference>
<comment type="caution">
    <text evidence="1">The sequence shown here is derived from an EMBL/GenBank/DDBJ whole genome shotgun (WGS) entry which is preliminary data.</text>
</comment>
<reference evidence="2" key="1">
    <citation type="journal article" date="2019" name="Int. J. Syst. Evol. Microbiol.">
        <title>The Global Catalogue of Microorganisms (GCM) 10K type strain sequencing project: providing services to taxonomists for standard genome sequencing and annotation.</title>
        <authorList>
            <consortium name="The Broad Institute Genomics Platform"/>
            <consortium name="The Broad Institute Genome Sequencing Center for Infectious Disease"/>
            <person name="Wu L."/>
            <person name="Ma J."/>
        </authorList>
    </citation>
    <scope>NUCLEOTIDE SEQUENCE [LARGE SCALE GENOMIC DNA]</scope>
    <source>
        <strain evidence="2">JCM 17925</strain>
    </source>
</reference>
<dbReference type="RefSeq" id="WP_345265357.1">
    <property type="nucleotide sequence ID" value="NZ_BAABHB010000002.1"/>
</dbReference>
<evidence type="ECO:0000313" key="1">
    <source>
        <dbReference type="EMBL" id="GAA4400629.1"/>
    </source>
</evidence>